<evidence type="ECO:0000313" key="2">
    <source>
        <dbReference type="Proteomes" id="UP000295506"/>
    </source>
</evidence>
<organism evidence="1 2">
    <name type="scientific">Pseudodesulfovibrio indicus</name>
    <dbReference type="NCBI Taxonomy" id="1716143"/>
    <lineage>
        <taxon>Bacteria</taxon>
        <taxon>Pseudomonadati</taxon>
        <taxon>Thermodesulfobacteriota</taxon>
        <taxon>Desulfovibrionia</taxon>
        <taxon>Desulfovibrionales</taxon>
        <taxon>Desulfovibrionaceae</taxon>
    </lineage>
</organism>
<dbReference type="EMBL" id="SOBK01000003">
    <property type="protein sequence ID" value="TDT89715.1"/>
    <property type="molecule type" value="Genomic_DNA"/>
</dbReference>
<evidence type="ECO:0000313" key="1">
    <source>
        <dbReference type="EMBL" id="TDT89715.1"/>
    </source>
</evidence>
<dbReference type="AlphaFoldDB" id="A0AA94PM73"/>
<reference evidence="1 2" key="1">
    <citation type="submission" date="2019-03" db="EMBL/GenBank/DDBJ databases">
        <title>Genomic Encyclopedia of Type Strains, Phase IV (KMG-IV): sequencing the most valuable type-strain genomes for metagenomic binning, comparative biology and taxonomic classification.</title>
        <authorList>
            <person name="Goeker M."/>
        </authorList>
    </citation>
    <scope>NUCLEOTIDE SEQUENCE [LARGE SCALE GENOMIC DNA]</scope>
    <source>
        <strain evidence="1 2">DSM 101483</strain>
    </source>
</reference>
<sequence length="194" mass="22065">MIRRERVVTRTQTGDSDVCRRCSFQGPTCCRITHGQEEFCFPLSQIEKERIQEHVPYTGGFVLSPNSKAFIDYACRLFPGEEHLVREIFPEGKDHFRLAVDSMGACRFLGPLGCEIPAEARPYYCRLFPFWMAGRTVTHFDTPTCLARREGGTLTRILDILDTSRATVKDLYGRLRLVWGLPPTKGGSPVKKSF</sequence>
<comment type="caution">
    <text evidence="1">The sequence shown here is derived from an EMBL/GenBank/DDBJ whole genome shotgun (WGS) entry which is preliminary data.</text>
</comment>
<dbReference type="Proteomes" id="UP000295506">
    <property type="component" value="Unassembled WGS sequence"/>
</dbReference>
<name>A0AA94PM73_9BACT</name>
<gene>
    <name evidence="1" type="ORF">EDC59_1038</name>
</gene>
<protein>
    <submittedName>
        <fullName evidence="1">Uncharacterized protein</fullName>
    </submittedName>
</protein>
<proteinExistence type="predicted"/>
<accession>A0AA94PM73</accession>